<name>A0A414R9J5_9FIRM</name>
<evidence type="ECO:0000256" key="7">
    <source>
        <dbReference type="SAM" id="Phobius"/>
    </source>
</evidence>
<comment type="cofactor">
    <cofactor evidence="1">
        <name>Zn(2+)</name>
        <dbReference type="ChEBI" id="CHEBI:29105"/>
    </cofactor>
</comment>
<dbReference type="Pfam" id="PF02163">
    <property type="entry name" value="Peptidase_M50"/>
    <property type="match status" value="1"/>
</dbReference>
<comment type="subcellular location">
    <subcellularLocation>
        <location evidence="2">Membrane</location>
        <topology evidence="2">Multi-pass membrane protein</topology>
    </subcellularLocation>
</comment>
<feature type="transmembrane region" description="Helical" evidence="7">
    <location>
        <begin position="157"/>
        <end position="177"/>
    </location>
</feature>
<feature type="transmembrane region" description="Helical" evidence="7">
    <location>
        <begin position="128"/>
        <end position="151"/>
    </location>
</feature>
<keyword evidence="5 7" id="KW-1133">Transmembrane helix</keyword>
<protein>
    <recommendedName>
        <fullName evidence="8">Peptidase M50 domain-containing protein</fullName>
    </recommendedName>
</protein>
<evidence type="ECO:0000259" key="8">
    <source>
        <dbReference type="Pfam" id="PF02163"/>
    </source>
</evidence>
<evidence type="ECO:0000256" key="2">
    <source>
        <dbReference type="ARBA" id="ARBA00004141"/>
    </source>
</evidence>
<dbReference type="RefSeq" id="WP_118231457.1">
    <property type="nucleotide sequence ID" value="NZ_JANGEU010000004.1"/>
</dbReference>
<evidence type="ECO:0000256" key="3">
    <source>
        <dbReference type="ARBA" id="ARBA00007931"/>
    </source>
</evidence>
<evidence type="ECO:0000313" key="9">
    <source>
        <dbReference type="EMBL" id="RHF89696.1"/>
    </source>
</evidence>
<feature type="transmembrane region" description="Helical" evidence="7">
    <location>
        <begin position="49"/>
        <end position="66"/>
    </location>
</feature>
<organism evidence="9 10">
    <name type="scientific">Eubacterium ventriosum</name>
    <dbReference type="NCBI Taxonomy" id="39496"/>
    <lineage>
        <taxon>Bacteria</taxon>
        <taxon>Bacillati</taxon>
        <taxon>Bacillota</taxon>
        <taxon>Clostridia</taxon>
        <taxon>Eubacteriales</taxon>
        <taxon>Eubacteriaceae</taxon>
        <taxon>Eubacterium</taxon>
    </lineage>
</organism>
<feature type="transmembrane region" description="Helical" evidence="7">
    <location>
        <begin position="6"/>
        <end position="28"/>
    </location>
</feature>
<dbReference type="InterPro" id="IPR008915">
    <property type="entry name" value="Peptidase_M50"/>
</dbReference>
<dbReference type="Proteomes" id="UP000286186">
    <property type="component" value="Unassembled WGS sequence"/>
</dbReference>
<accession>A0A414R9J5</accession>
<evidence type="ECO:0000256" key="1">
    <source>
        <dbReference type="ARBA" id="ARBA00001947"/>
    </source>
</evidence>
<reference evidence="9 10" key="1">
    <citation type="submission" date="2018-08" db="EMBL/GenBank/DDBJ databases">
        <title>A genome reference for cultivated species of the human gut microbiota.</title>
        <authorList>
            <person name="Zou Y."/>
            <person name="Xue W."/>
            <person name="Luo G."/>
        </authorList>
    </citation>
    <scope>NUCLEOTIDE SEQUENCE [LARGE SCALE GENOMIC DNA]</scope>
    <source>
        <strain evidence="9 10">AM23-22</strain>
    </source>
</reference>
<keyword evidence="6 7" id="KW-0472">Membrane</keyword>
<dbReference type="AlphaFoldDB" id="A0A414R9J5"/>
<evidence type="ECO:0000313" key="10">
    <source>
        <dbReference type="Proteomes" id="UP000286186"/>
    </source>
</evidence>
<sequence>MKKLDMKWLVVVTFVIAGALCGAAIGSYMVTMDETLGEDISVWNELMKFLELILLMYIVYMVNVIIHEGGHLIFGLMTGYKFNSFRIFSVILIKQNGKLKIKNISLAGTGGQCLMSPPELIDGKMPYVLYNLGGVILNVITSLIFIVIYLISLWKLLSLAMIMSAIMGFASAVVNGIPMKVGDINNDGYNAVQLGSDKDALKALWVQLKMNGALAEGIGIREMPEEWFESIDGKNDNPMITSIKVFYCNRLMAMHKFEQTKEEIKKVLESNMVLVGVYRYLLICDYIYCELIDGNIIEAEEFYTKDLQKFMKSMKKFPAILRTKYTYELLHNKDSKQAEKLRTLFNIMSEKYPYTSDIEAENELMDIAKSIYDGVMDNKINKK</sequence>
<evidence type="ECO:0000256" key="4">
    <source>
        <dbReference type="ARBA" id="ARBA00022692"/>
    </source>
</evidence>
<keyword evidence="4 7" id="KW-0812">Transmembrane</keyword>
<evidence type="ECO:0000256" key="5">
    <source>
        <dbReference type="ARBA" id="ARBA00022989"/>
    </source>
</evidence>
<evidence type="ECO:0000256" key="6">
    <source>
        <dbReference type="ARBA" id="ARBA00023136"/>
    </source>
</evidence>
<dbReference type="EMBL" id="QRHR01000003">
    <property type="protein sequence ID" value="RHF89696.1"/>
    <property type="molecule type" value="Genomic_DNA"/>
</dbReference>
<feature type="domain" description="Peptidase M50" evidence="8">
    <location>
        <begin position="58"/>
        <end position="254"/>
    </location>
</feature>
<dbReference type="GO" id="GO:0016020">
    <property type="term" value="C:membrane"/>
    <property type="evidence" value="ECO:0007669"/>
    <property type="project" value="UniProtKB-SubCell"/>
</dbReference>
<comment type="caution">
    <text evidence="9">The sequence shown here is derived from an EMBL/GenBank/DDBJ whole genome shotgun (WGS) entry which is preliminary data.</text>
</comment>
<comment type="similarity">
    <text evidence="3">Belongs to the peptidase M50B family.</text>
</comment>
<gene>
    <name evidence="9" type="ORF">DW652_04260</name>
</gene>
<proteinExistence type="inferred from homology"/>
<dbReference type="GO" id="GO:0006508">
    <property type="term" value="P:proteolysis"/>
    <property type="evidence" value="ECO:0007669"/>
    <property type="project" value="InterPro"/>
</dbReference>